<organism evidence="2 3">
    <name type="scientific">Hypericibacter terrae</name>
    <dbReference type="NCBI Taxonomy" id="2602015"/>
    <lineage>
        <taxon>Bacteria</taxon>
        <taxon>Pseudomonadati</taxon>
        <taxon>Pseudomonadota</taxon>
        <taxon>Alphaproteobacteria</taxon>
        <taxon>Rhodospirillales</taxon>
        <taxon>Dongiaceae</taxon>
        <taxon>Hypericibacter</taxon>
    </lineage>
</organism>
<evidence type="ECO:0000256" key="1">
    <source>
        <dbReference type="SAM" id="SignalP"/>
    </source>
</evidence>
<evidence type="ECO:0000313" key="2">
    <source>
        <dbReference type="EMBL" id="QEX18933.1"/>
    </source>
</evidence>
<keyword evidence="1" id="KW-0732">Signal</keyword>
<name>A0A5J6MNN4_9PROT</name>
<dbReference type="EMBL" id="CP042906">
    <property type="protein sequence ID" value="QEX18933.1"/>
    <property type="molecule type" value="Genomic_DNA"/>
</dbReference>
<dbReference type="KEGG" id="htq:FRZ44_42450"/>
<accession>A0A5J6MNN4</accession>
<protein>
    <recommendedName>
        <fullName evidence="4">Lipoprotein</fullName>
    </recommendedName>
</protein>
<keyword evidence="3" id="KW-1185">Reference proteome</keyword>
<reference evidence="2 3" key="1">
    <citation type="submission" date="2019-08" db="EMBL/GenBank/DDBJ databases">
        <title>Hyperibacter terrae gen. nov., sp. nov. and Hyperibacter viscosus sp. nov., two new members in the family Rhodospirillaceae isolated from the rhizosphere of Hypericum perforatum.</title>
        <authorList>
            <person name="Noviana Z."/>
        </authorList>
    </citation>
    <scope>NUCLEOTIDE SEQUENCE [LARGE SCALE GENOMIC DNA]</scope>
    <source>
        <strain evidence="2 3">R5913</strain>
    </source>
</reference>
<dbReference type="AlphaFoldDB" id="A0A5J6MNN4"/>
<evidence type="ECO:0008006" key="4">
    <source>
        <dbReference type="Google" id="ProtNLM"/>
    </source>
</evidence>
<evidence type="ECO:0000313" key="3">
    <source>
        <dbReference type="Proteomes" id="UP000326202"/>
    </source>
</evidence>
<gene>
    <name evidence="2" type="ORF">FRZ44_42450</name>
</gene>
<dbReference type="RefSeq" id="WP_151179041.1">
    <property type="nucleotide sequence ID" value="NZ_CP042906.1"/>
</dbReference>
<sequence>MSMTIAQPARKPVPVGLRLAALFLSAFLAACATSEPAPAPTPPPPQSCPENLSAAKAKLVTPYDQLAAFIGSEHLERTFTKPVDDMIAAGGGFDHSIAAGERYVQEYKNILANEQATRDEYHSMGKDDAWIDLYLSSVRDGITINQAFVDAARCKQAQAQAQQQN</sequence>
<feature type="chain" id="PRO_5023894017" description="Lipoprotein" evidence="1">
    <location>
        <begin position="33"/>
        <end position="165"/>
    </location>
</feature>
<feature type="signal peptide" evidence="1">
    <location>
        <begin position="1"/>
        <end position="32"/>
    </location>
</feature>
<dbReference type="Proteomes" id="UP000326202">
    <property type="component" value="Chromosome"/>
</dbReference>
<proteinExistence type="predicted"/>